<evidence type="ECO:0000313" key="2">
    <source>
        <dbReference type="EMBL" id="SBW24485.1"/>
    </source>
</evidence>
<dbReference type="AlphaFoldDB" id="A0A1C3P3U1"/>
<dbReference type="InterPro" id="IPR036390">
    <property type="entry name" value="WH_DNA-bd_sf"/>
</dbReference>
<dbReference type="Proteomes" id="UP000199013">
    <property type="component" value="Unassembled WGS sequence"/>
</dbReference>
<reference evidence="3" key="1">
    <citation type="submission" date="2016-02" db="EMBL/GenBank/DDBJ databases">
        <authorList>
            <person name="Wibberg D."/>
        </authorList>
    </citation>
    <scope>NUCLEOTIDE SEQUENCE [LARGE SCALE GENOMIC DNA]</scope>
</reference>
<feature type="domain" description="HTH marR-type" evidence="1">
    <location>
        <begin position="59"/>
        <end position="112"/>
    </location>
</feature>
<accession>A0A1C3P3U1</accession>
<dbReference type="InterPro" id="IPR000835">
    <property type="entry name" value="HTH_MarR-typ"/>
</dbReference>
<organism evidence="2 3">
    <name type="scientific">Candidatus Protofrankia californiensis</name>
    <dbReference type="NCBI Taxonomy" id="1839754"/>
    <lineage>
        <taxon>Bacteria</taxon>
        <taxon>Bacillati</taxon>
        <taxon>Actinomycetota</taxon>
        <taxon>Actinomycetes</taxon>
        <taxon>Frankiales</taxon>
        <taxon>Frankiaceae</taxon>
        <taxon>Protofrankia</taxon>
    </lineage>
</organism>
<dbReference type="Gene3D" id="1.10.10.10">
    <property type="entry name" value="Winged helix-like DNA-binding domain superfamily/Winged helix DNA-binding domain"/>
    <property type="match status" value="1"/>
</dbReference>
<name>A0A1C3P3U1_9ACTN</name>
<evidence type="ECO:0000259" key="1">
    <source>
        <dbReference type="Pfam" id="PF12802"/>
    </source>
</evidence>
<protein>
    <recommendedName>
        <fullName evidence="1">HTH marR-type domain-containing protein</fullName>
    </recommendedName>
</protein>
<keyword evidence="3" id="KW-1185">Reference proteome</keyword>
<dbReference type="GO" id="GO:0003700">
    <property type="term" value="F:DNA-binding transcription factor activity"/>
    <property type="evidence" value="ECO:0007669"/>
    <property type="project" value="InterPro"/>
</dbReference>
<sequence length="241" mass="25684">MNTYSPEQVAGRLGTSRARVTRAARARGIGSAEGSRLRFDDGDVRTLADHLGVTAVVDGLSRTESVVLAELSRRPLGLISSRTVARACGISPAAAVKAVQSLVSQGLVTETRETVALGKAREVTVLRANVRHPRWTALLEQLHGVRPSASAEAAPAGLPPYLEHAFWNVDRQTFRGLKLTDDGPFIASRALTTSDSALLAFAARHLDADAWRKAANLRGLAPETRQLAVNLALAAKAKGER</sequence>
<dbReference type="InterPro" id="IPR036388">
    <property type="entry name" value="WH-like_DNA-bd_sf"/>
</dbReference>
<dbReference type="Pfam" id="PF12802">
    <property type="entry name" value="MarR_2"/>
    <property type="match status" value="1"/>
</dbReference>
<evidence type="ECO:0000313" key="3">
    <source>
        <dbReference type="Proteomes" id="UP000199013"/>
    </source>
</evidence>
<gene>
    <name evidence="2" type="ORF">FDG2_4177</name>
</gene>
<dbReference type="SUPFAM" id="SSF46785">
    <property type="entry name" value="Winged helix' DNA-binding domain"/>
    <property type="match status" value="1"/>
</dbReference>
<dbReference type="EMBL" id="FLUV01001754">
    <property type="protein sequence ID" value="SBW24485.1"/>
    <property type="molecule type" value="Genomic_DNA"/>
</dbReference>
<proteinExistence type="predicted"/>